<evidence type="ECO:0000313" key="1">
    <source>
        <dbReference type="EMBL" id="MEQ2278182.1"/>
    </source>
</evidence>
<dbReference type="Proteomes" id="UP001444071">
    <property type="component" value="Unassembled WGS sequence"/>
</dbReference>
<reference evidence="1 2" key="1">
    <citation type="submission" date="2021-06" db="EMBL/GenBank/DDBJ databases">
        <authorList>
            <person name="Palmer J.M."/>
        </authorList>
    </citation>
    <scope>NUCLEOTIDE SEQUENCE [LARGE SCALE GENOMIC DNA]</scope>
    <source>
        <strain evidence="1 2">XR_2019</strain>
        <tissue evidence="1">Muscle</tissue>
    </source>
</reference>
<evidence type="ECO:0000313" key="2">
    <source>
        <dbReference type="Proteomes" id="UP001444071"/>
    </source>
</evidence>
<organism evidence="1 2">
    <name type="scientific">Xenotaenia resolanae</name>
    <dbReference type="NCBI Taxonomy" id="208358"/>
    <lineage>
        <taxon>Eukaryota</taxon>
        <taxon>Metazoa</taxon>
        <taxon>Chordata</taxon>
        <taxon>Craniata</taxon>
        <taxon>Vertebrata</taxon>
        <taxon>Euteleostomi</taxon>
        <taxon>Actinopterygii</taxon>
        <taxon>Neopterygii</taxon>
        <taxon>Teleostei</taxon>
        <taxon>Neoteleostei</taxon>
        <taxon>Acanthomorphata</taxon>
        <taxon>Ovalentaria</taxon>
        <taxon>Atherinomorphae</taxon>
        <taxon>Cyprinodontiformes</taxon>
        <taxon>Goodeidae</taxon>
        <taxon>Xenotaenia</taxon>
    </lineage>
</organism>
<comment type="caution">
    <text evidence="1">The sequence shown here is derived from an EMBL/GenBank/DDBJ whole genome shotgun (WGS) entry which is preliminary data.</text>
</comment>
<dbReference type="EMBL" id="JAHRIM010094407">
    <property type="protein sequence ID" value="MEQ2278182.1"/>
    <property type="molecule type" value="Genomic_DNA"/>
</dbReference>
<name>A0ABV0XB64_9TELE</name>
<protein>
    <submittedName>
        <fullName evidence="1">Uncharacterized protein</fullName>
    </submittedName>
</protein>
<accession>A0ABV0XB64</accession>
<keyword evidence="2" id="KW-1185">Reference proteome</keyword>
<sequence>MCLFFSMFYSYNTVSCFLVKTFSLIKFKCQKKKEISAAAGVPHHHPNASGKPTTRFPTSTLGGPVSEFQITFSQVQFGYSEEASEFIQNLTFLMEAVVLLFAVEGLMNPHYSILKMSFEIIRINNFYRLSWRVIHHRNL</sequence>
<gene>
    <name evidence="1" type="ORF">XENORESO_013793</name>
</gene>
<proteinExistence type="predicted"/>